<dbReference type="EMBL" id="JAEFBJ010000001">
    <property type="protein sequence ID" value="KAG7657130.1"/>
    <property type="molecule type" value="Genomic_DNA"/>
</dbReference>
<comment type="caution">
    <text evidence="2">The sequence shown here is derived from an EMBL/GenBank/DDBJ whole genome shotgun (WGS) entry which is preliminary data.</text>
</comment>
<dbReference type="GO" id="GO:0016787">
    <property type="term" value="F:hydrolase activity"/>
    <property type="evidence" value="ECO:0007669"/>
    <property type="project" value="UniProtKB-KW"/>
</dbReference>
<dbReference type="Proteomes" id="UP000694251">
    <property type="component" value="Chromosome 1"/>
</dbReference>
<dbReference type="OrthoDB" id="1057045at2759"/>
<dbReference type="Pfam" id="PF02230">
    <property type="entry name" value="Abhydrolase_2"/>
    <property type="match status" value="1"/>
</dbReference>
<evidence type="ECO:0000313" key="2">
    <source>
        <dbReference type="EMBL" id="KAG7657130.1"/>
    </source>
</evidence>
<accession>A0A8T2HCP8</accession>
<gene>
    <name evidence="2" type="ORF">ISN44_As01g042150</name>
</gene>
<evidence type="ECO:0000259" key="1">
    <source>
        <dbReference type="Pfam" id="PF02230"/>
    </source>
</evidence>
<keyword evidence="2" id="KW-0378">Hydrolase</keyword>
<evidence type="ECO:0000313" key="3">
    <source>
        <dbReference type="Proteomes" id="UP000694251"/>
    </source>
</evidence>
<sequence length="292" mass="31982">MASGLFSFQKSMASGSTRAKVTAEFHSKKKVTTEFGDTVTVTPTARHQATIVWLHDLNESGYDSSELVKSFSLYNVKWICPSSPLISNVGFGGAPARACKISLLQNFKEEHAISIHRGFKVNEFSSRMPDPYEMEGLKNSAAHVAGLLKNEPENVMKGVAGYGIGGALALHIATCYALGSFPIQIRAVVGINCWLPNRFKLGDQIESIPDATSRAGELSVLVTHGNNDKMVPYETGRSSAEKLSKAGFKQIKLKTIHLYKPCDHAIVFQIMTEVSLWLTRKFELEGEPDTTV</sequence>
<keyword evidence="3" id="KW-1185">Reference proteome</keyword>
<dbReference type="PANTHER" id="PTHR46234">
    <property type="entry name" value="ALPHA/BETA-HYDROLASES SUPERFAMILY PROTEIN"/>
    <property type="match status" value="1"/>
</dbReference>
<proteinExistence type="predicted"/>
<dbReference type="InterPro" id="IPR003140">
    <property type="entry name" value="PLipase/COase/thioEstase"/>
</dbReference>
<protein>
    <submittedName>
        <fullName evidence="2">Alpha/Beta hydrolase fold</fullName>
    </submittedName>
</protein>
<organism evidence="2 3">
    <name type="scientific">Arabidopsis suecica</name>
    <name type="common">Swedish thale-cress</name>
    <name type="synonym">Cardaminopsis suecica</name>
    <dbReference type="NCBI Taxonomy" id="45249"/>
    <lineage>
        <taxon>Eukaryota</taxon>
        <taxon>Viridiplantae</taxon>
        <taxon>Streptophyta</taxon>
        <taxon>Embryophyta</taxon>
        <taxon>Tracheophyta</taxon>
        <taxon>Spermatophyta</taxon>
        <taxon>Magnoliopsida</taxon>
        <taxon>eudicotyledons</taxon>
        <taxon>Gunneridae</taxon>
        <taxon>Pentapetalae</taxon>
        <taxon>rosids</taxon>
        <taxon>malvids</taxon>
        <taxon>Brassicales</taxon>
        <taxon>Brassicaceae</taxon>
        <taxon>Camelineae</taxon>
        <taxon>Arabidopsis</taxon>
    </lineage>
</organism>
<dbReference type="AlphaFoldDB" id="A0A8T2HCP8"/>
<name>A0A8T2HCP8_ARASU</name>
<feature type="domain" description="Phospholipase/carboxylesterase/thioesterase" evidence="1">
    <location>
        <begin position="137"/>
        <end position="276"/>
    </location>
</feature>
<reference evidence="2 3" key="1">
    <citation type="submission" date="2020-12" db="EMBL/GenBank/DDBJ databases">
        <title>Concerted genomic and epigenomic changes stabilize Arabidopsis allopolyploids.</title>
        <authorList>
            <person name="Chen Z."/>
        </authorList>
    </citation>
    <scope>NUCLEOTIDE SEQUENCE [LARGE SCALE GENOMIC DNA]</scope>
    <source>
        <strain evidence="2">As9502</strain>
        <tissue evidence="2">Leaf</tissue>
    </source>
</reference>